<dbReference type="SMART" id="SM00014">
    <property type="entry name" value="acidPPc"/>
    <property type="match status" value="1"/>
</dbReference>
<organism evidence="6 7">
    <name type="scientific">Wenzhouxiangella sediminis</name>
    <dbReference type="NCBI Taxonomy" id="1792836"/>
    <lineage>
        <taxon>Bacteria</taxon>
        <taxon>Pseudomonadati</taxon>
        <taxon>Pseudomonadota</taxon>
        <taxon>Gammaproteobacteria</taxon>
        <taxon>Chromatiales</taxon>
        <taxon>Wenzhouxiangellaceae</taxon>
        <taxon>Wenzhouxiangella</taxon>
    </lineage>
</organism>
<dbReference type="RefSeq" id="WP_116651967.1">
    <property type="nucleotide sequence ID" value="NZ_QUZK01000052.1"/>
</dbReference>
<comment type="catalytic activity">
    <reaction evidence="3">
        <text>di-trans,octa-cis-undecaprenyl diphosphate + H2O = di-trans,octa-cis-undecaprenyl phosphate + phosphate + H(+)</text>
        <dbReference type="Rhea" id="RHEA:28094"/>
        <dbReference type="ChEBI" id="CHEBI:15377"/>
        <dbReference type="ChEBI" id="CHEBI:15378"/>
        <dbReference type="ChEBI" id="CHEBI:43474"/>
        <dbReference type="ChEBI" id="CHEBI:58405"/>
        <dbReference type="ChEBI" id="CHEBI:60392"/>
        <dbReference type="EC" id="3.6.1.27"/>
    </reaction>
</comment>
<dbReference type="Gene3D" id="1.20.144.10">
    <property type="entry name" value="Phosphatidic acid phosphatase type 2/haloperoxidase"/>
    <property type="match status" value="1"/>
</dbReference>
<gene>
    <name evidence="6" type="ORF">DZC52_15025</name>
</gene>
<keyword evidence="7" id="KW-1185">Reference proteome</keyword>
<dbReference type="PANTHER" id="PTHR14969">
    <property type="entry name" value="SPHINGOSINE-1-PHOSPHATE PHOSPHOHYDROLASE"/>
    <property type="match status" value="1"/>
</dbReference>
<evidence type="ECO:0000313" key="6">
    <source>
        <dbReference type="EMBL" id="RFF29161.1"/>
    </source>
</evidence>
<feature type="transmembrane region" description="Helical" evidence="4">
    <location>
        <begin position="204"/>
        <end position="222"/>
    </location>
</feature>
<protein>
    <recommendedName>
        <fullName evidence="1">undecaprenyl-diphosphate phosphatase</fullName>
        <ecNumber evidence="1">3.6.1.27</ecNumber>
    </recommendedName>
    <alternativeName>
        <fullName evidence="2">Undecaprenyl pyrophosphate phosphatase</fullName>
    </alternativeName>
</protein>
<dbReference type="AlphaFoldDB" id="A0A3E1K572"/>
<dbReference type="InterPro" id="IPR000326">
    <property type="entry name" value="PAP2/HPO"/>
</dbReference>
<keyword evidence="4" id="KW-0812">Transmembrane</keyword>
<dbReference type="GO" id="GO:0050380">
    <property type="term" value="F:undecaprenyl-diphosphatase activity"/>
    <property type="evidence" value="ECO:0007669"/>
    <property type="project" value="UniProtKB-EC"/>
</dbReference>
<evidence type="ECO:0000256" key="3">
    <source>
        <dbReference type="ARBA" id="ARBA00047594"/>
    </source>
</evidence>
<dbReference type="CDD" id="cd03392">
    <property type="entry name" value="PAP2_like_2"/>
    <property type="match status" value="1"/>
</dbReference>
<dbReference type="SUPFAM" id="SSF48317">
    <property type="entry name" value="Acid phosphatase/Vanadium-dependent haloperoxidase"/>
    <property type="match status" value="1"/>
</dbReference>
<feature type="transmembrane region" description="Helical" evidence="4">
    <location>
        <begin position="162"/>
        <end position="184"/>
    </location>
</feature>
<dbReference type="EC" id="3.6.1.27" evidence="1"/>
<feature type="transmembrane region" description="Helical" evidence="4">
    <location>
        <begin position="260"/>
        <end position="281"/>
    </location>
</feature>
<name>A0A3E1K572_9GAMM</name>
<dbReference type="Pfam" id="PF01569">
    <property type="entry name" value="PAP2"/>
    <property type="match status" value="1"/>
</dbReference>
<reference evidence="6 7" key="1">
    <citation type="submission" date="2018-08" db="EMBL/GenBank/DDBJ databases">
        <title>Wenzhouxiangella salilacus sp. nov., a novel bacterium isolated from a saline lake in Xinjiang Province, China.</title>
        <authorList>
            <person name="Han S."/>
        </authorList>
    </citation>
    <scope>NUCLEOTIDE SEQUENCE [LARGE SCALE GENOMIC DNA]</scope>
    <source>
        <strain evidence="6 7">XDB06</strain>
    </source>
</reference>
<feature type="transmembrane region" description="Helical" evidence="4">
    <location>
        <begin position="76"/>
        <end position="99"/>
    </location>
</feature>
<feature type="transmembrane region" description="Helical" evidence="4">
    <location>
        <begin position="6"/>
        <end position="26"/>
    </location>
</feature>
<evidence type="ECO:0000259" key="5">
    <source>
        <dbReference type="SMART" id="SM00014"/>
    </source>
</evidence>
<dbReference type="PANTHER" id="PTHR14969:SF13">
    <property type="entry name" value="AT30094P"/>
    <property type="match status" value="1"/>
</dbReference>
<evidence type="ECO:0000256" key="4">
    <source>
        <dbReference type="SAM" id="Phobius"/>
    </source>
</evidence>
<feature type="domain" description="Phosphatidic acid phosphatase type 2/haloperoxidase" evidence="5">
    <location>
        <begin position="161"/>
        <end position="275"/>
    </location>
</feature>
<proteinExistence type="predicted"/>
<evidence type="ECO:0000256" key="2">
    <source>
        <dbReference type="ARBA" id="ARBA00032707"/>
    </source>
</evidence>
<feature type="transmembrane region" description="Helical" evidence="4">
    <location>
        <begin position="130"/>
        <end position="155"/>
    </location>
</feature>
<dbReference type="Proteomes" id="UP000260351">
    <property type="component" value="Unassembled WGS sequence"/>
</dbReference>
<keyword evidence="4" id="KW-0472">Membrane</keyword>
<sequence>MLIDLLFLAALLVVVFIGRWLAWLSFRSTSHLVARAGKAATSGNLGKRLGSARASLARNFPRAAAFIEARLNPREFTGLALTLIVLAAVYLAALLGGLVDELLESDELVMIDGMINSALDPIRTDRLVEVFAFITHWADAATIVAVAAVTTGLLWALRHGYLVMPLWVVVLGSQLTTYAGKYALDRSRPEFLTEVVAATPSFPSGHATSAIAVYGFVAYVLSREAVTARRRFEIVFWSAFLIVLIGFSRMFLSVHYASDVAAGILVGGFWLLVGFAIAELLRSRHHPAAGAD</sequence>
<accession>A0A3E1K572</accession>
<keyword evidence="4" id="KW-1133">Transmembrane helix</keyword>
<dbReference type="EMBL" id="QUZK01000052">
    <property type="protein sequence ID" value="RFF29161.1"/>
    <property type="molecule type" value="Genomic_DNA"/>
</dbReference>
<feature type="transmembrane region" description="Helical" evidence="4">
    <location>
        <begin position="234"/>
        <end position="254"/>
    </location>
</feature>
<evidence type="ECO:0000313" key="7">
    <source>
        <dbReference type="Proteomes" id="UP000260351"/>
    </source>
</evidence>
<dbReference type="OrthoDB" id="9780918at2"/>
<dbReference type="InterPro" id="IPR036938">
    <property type="entry name" value="PAP2/HPO_sf"/>
</dbReference>
<comment type="caution">
    <text evidence="6">The sequence shown here is derived from an EMBL/GenBank/DDBJ whole genome shotgun (WGS) entry which is preliminary data.</text>
</comment>
<evidence type="ECO:0000256" key="1">
    <source>
        <dbReference type="ARBA" id="ARBA00012374"/>
    </source>
</evidence>